<evidence type="ECO:0000256" key="12">
    <source>
        <dbReference type="RuleBase" id="RU003991"/>
    </source>
</evidence>
<dbReference type="InterPro" id="IPR036286">
    <property type="entry name" value="LexA/Signal_pep-like_sf"/>
</dbReference>
<evidence type="ECO:0000256" key="9">
    <source>
        <dbReference type="ARBA" id="ARBA00023163"/>
    </source>
</evidence>
<dbReference type="SUPFAM" id="SSF46785">
    <property type="entry name" value="Winged helix' DNA-binding domain"/>
    <property type="match status" value="1"/>
</dbReference>
<dbReference type="EMBL" id="DTGZ01000088">
    <property type="protein sequence ID" value="HGV97582.1"/>
    <property type="molecule type" value="Genomic_DNA"/>
</dbReference>
<comment type="similarity">
    <text evidence="1 12">Belongs to the peptidase S24 family.</text>
</comment>
<keyword evidence="10" id="KW-0234">DNA repair</keyword>
<dbReference type="PANTHER" id="PTHR33516">
    <property type="entry name" value="LEXA REPRESSOR"/>
    <property type="match status" value="1"/>
</dbReference>
<dbReference type="Gene3D" id="1.10.10.10">
    <property type="entry name" value="Winged helix-like DNA-binding domain superfamily/Winged helix DNA-binding domain"/>
    <property type="match status" value="1"/>
</dbReference>
<reference evidence="15" key="1">
    <citation type="journal article" date="2020" name="mSystems">
        <title>Genome- and Community-Level Interaction Insights into Carbon Utilization and Element Cycling Functions of Hydrothermarchaeota in Hydrothermal Sediment.</title>
        <authorList>
            <person name="Zhou Z."/>
            <person name="Liu Y."/>
            <person name="Xu W."/>
            <person name="Pan J."/>
            <person name="Luo Z.H."/>
            <person name="Li M."/>
        </authorList>
    </citation>
    <scope>NUCLEOTIDE SEQUENCE [LARGE SCALE GENOMIC DNA]</scope>
    <source>
        <strain evidence="15">SpSt-774</strain>
    </source>
</reference>
<dbReference type="PRINTS" id="PR00726">
    <property type="entry name" value="LEXASERPTASE"/>
</dbReference>
<dbReference type="GO" id="GO:0004252">
    <property type="term" value="F:serine-type endopeptidase activity"/>
    <property type="evidence" value="ECO:0007669"/>
    <property type="project" value="UniProtKB-EC"/>
</dbReference>
<dbReference type="InterPro" id="IPR006197">
    <property type="entry name" value="Peptidase_S24_LexA"/>
</dbReference>
<dbReference type="GO" id="GO:0006260">
    <property type="term" value="P:DNA replication"/>
    <property type="evidence" value="ECO:0007669"/>
    <property type="project" value="UniProtKB-KW"/>
</dbReference>
<dbReference type="InterPro" id="IPR039418">
    <property type="entry name" value="LexA-like"/>
</dbReference>
<evidence type="ECO:0000256" key="2">
    <source>
        <dbReference type="ARBA" id="ARBA00022491"/>
    </source>
</evidence>
<evidence type="ECO:0000256" key="6">
    <source>
        <dbReference type="ARBA" id="ARBA00022813"/>
    </source>
</evidence>
<keyword evidence="2" id="KW-0678">Repressor</keyword>
<evidence type="ECO:0000256" key="11">
    <source>
        <dbReference type="ARBA" id="ARBA00023236"/>
    </source>
</evidence>
<feature type="domain" description="LexA repressor DNA-binding" evidence="14">
    <location>
        <begin position="2"/>
        <end position="61"/>
    </location>
</feature>
<proteinExistence type="inferred from homology"/>
<evidence type="ECO:0000256" key="7">
    <source>
        <dbReference type="ARBA" id="ARBA00023015"/>
    </source>
</evidence>
<dbReference type="GO" id="GO:0006281">
    <property type="term" value="P:DNA repair"/>
    <property type="evidence" value="ECO:0007669"/>
    <property type="project" value="UniProtKB-KW"/>
</dbReference>
<dbReference type="Pfam" id="PF00717">
    <property type="entry name" value="Peptidase_S24"/>
    <property type="match status" value="1"/>
</dbReference>
<accession>A0A7C4TDJ1</accession>
<evidence type="ECO:0000259" key="13">
    <source>
        <dbReference type="Pfam" id="PF00717"/>
    </source>
</evidence>
<dbReference type="InterPro" id="IPR036390">
    <property type="entry name" value="WH_DNA-bd_sf"/>
</dbReference>
<dbReference type="PANTHER" id="PTHR33516:SF2">
    <property type="entry name" value="LEXA REPRESSOR-RELATED"/>
    <property type="match status" value="1"/>
</dbReference>
<dbReference type="Pfam" id="PF01726">
    <property type="entry name" value="LexA_DNA_bind"/>
    <property type="match status" value="1"/>
</dbReference>
<dbReference type="Gene3D" id="2.10.109.10">
    <property type="entry name" value="Umud Fragment, subunit A"/>
    <property type="match status" value="1"/>
</dbReference>
<dbReference type="InterPro" id="IPR036388">
    <property type="entry name" value="WH-like_DNA-bd_sf"/>
</dbReference>
<keyword evidence="11" id="KW-0742">SOS response</keyword>
<dbReference type="InterPro" id="IPR006199">
    <property type="entry name" value="LexA_DNA-bd_dom"/>
</dbReference>
<dbReference type="InterPro" id="IPR015927">
    <property type="entry name" value="Peptidase_S24_S26A/B/C"/>
</dbReference>
<protein>
    <submittedName>
        <fullName evidence="15">Transcriptional repressor LexA</fullName>
        <ecNumber evidence="15">3.4.21.88</ecNumber>
    </submittedName>
</protein>
<keyword evidence="5 12" id="KW-0378">Hydrolase</keyword>
<dbReference type="EC" id="3.4.21.88" evidence="15"/>
<gene>
    <name evidence="15" type="primary">lexA</name>
    <name evidence="15" type="ORF">ENV60_04735</name>
</gene>
<dbReference type="CDD" id="cd06529">
    <property type="entry name" value="S24_LexA-like"/>
    <property type="match status" value="1"/>
</dbReference>
<dbReference type="AlphaFoldDB" id="A0A7C4TDJ1"/>
<feature type="domain" description="Peptidase S24/S26A/S26B/S26C" evidence="13">
    <location>
        <begin position="70"/>
        <end position="177"/>
    </location>
</feature>
<dbReference type="SUPFAM" id="SSF51306">
    <property type="entry name" value="LexA/Signal peptidase"/>
    <property type="match status" value="1"/>
</dbReference>
<keyword evidence="7" id="KW-0805">Transcription regulation</keyword>
<evidence type="ECO:0000256" key="1">
    <source>
        <dbReference type="ARBA" id="ARBA00007484"/>
    </source>
</evidence>
<dbReference type="NCBIfam" id="TIGR00498">
    <property type="entry name" value="lexA"/>
    <property type="match status" value="1"/>
</dbReference>
<dbReference type="GO" id="GO:0009432">
    <property type="term" value="P:SOS response"/>
    <property type="evidence" value="ECO:0007669"/>
    <property type="project" value="UniProtKB-KW"/>
</dbReference>
<dbReference type="GO" id="GO:0006508">
    <property type="term" value="P:proteolysis"/>
    <property type="evidence" value="ECO:0007669"/>
    <property type="project" value="InterPro"/>
</dbReference>
<evidence type="ECO:0000259" key="14">
    <source>
        <dbReference type="Pfam" id="PF01726"/>
    </source>
</evidence>
<keyword evidence="8" id="KW-0238">DNA-binding</keyword>
<sequence>MKRKEQILRAIQDFVKDYGYPPTIREIARMVGLKSTKAVKVHIDNLAREGLITKTGSKARGLRIEPKKVPIVGRVAAGFPHLAFEEIEGYFDPFSWQDCFLLRVKGDSMINARIYDGDLVVVRPSKDGDDGDIIVAIIDGETTVKRLKKANGNFFLKPENDSYPIIDKPFEIIGKVVGIVRKI</sequence>
<keyword evidence="4" id="KW-0227">DNA damage</keyword>
<keyword evidence="6 12" id="KW-0068">Autocatalytic cleavage</keyword>
<dbReference type="GO" id="GO:0003677">
    <property type="term" value="F:DNA binding"/>
    <property type="evidence" value="ECO:0007669"/>
    <property type="project" value="UniProtKB-KW"/>
</dbReference>
<keyword evidence="9" id="KW-0804">Transcription</keyword>
<organism evidence="15">
    <name type="scientific">candidate division WOR-3 bacterium</name>
    <dbReference type="NCBI Taxonomy" id="2052148"/>
    <lineage>
        <taxon>Bacteria</taxon>
        <taxon>Bacteria division WOR-3</taxon>
    </lineage>
</organism>
<dbReference type="GO" id="GO:0045892">
    <property type="term" value="P:negative regulation of DNA-templated transcription"/>
    <property type="evidence" value="ECO:0007669"/>
    <property type="project" value="InterPro"/>
</dbReference>
<dbReference type="InterPro" id="IPR006200">
    <property type="entry name" value="LexA"/>
</dbReference>
<evidence type="ECO:0000313" key="15">
    <source>
        <dbReference type="EMBL" id="HGV97582.1"/>
    </source>
</evidence>
<evidence type="ECO:0000256" key="10">
    <source>
        <dbReference type="ARBA" id="ARBA00023204"/>
    </source>
</evidence>
<evidence type="ECO:0000256" key="3">
    <source>
        <dbReference type="ARBA" id="ARBA00022705"/>
    </source>
</evidence>
<name>A0A7C4TDJ1_UNCW3</name>
<evidence type="ECO:0000256" key="8">
    <source>
        <dbReference type="ARBA" id="ARBA00023125"/>
    </source>
</evidence>
<evidence type="ECO:0000256" key="4">
    <source>
        <dbReference type="ARBA" id="ARBA00022763"/>
    </source>
</evidence>
<evidence type="ECO:0000256" key="5">
    <source>
        <dbReference type="ARBA" id="ARBA00022801"/>
    </source>
</evidence>
<dbReference type="InterPro" id="IPR050077">
    <property type="entry name" value="LexA_repressor"/>
</dbReference>
<keyword evidence="3" id="KW-0235">DNA replication</keyword>
<comment type="caution">
    <text evidence="15">The sequence shown here is derived from an EMBL/GenBank/DDBJ whole genome shotgun (WGS) entry which is preliminary data.</text>
</comment>